<dbReference type="Pfam" id="PF12819">
    <property type="entry name" value="Malectin_like"/>
    <property type="match status" value="1"/>
</dbReference>
<dbReference type="InterPro" id="IPR017441">
    <property type="entry name" value="Protein_kinase_ATP_BS"/>
</dbReference>
<reference evidence="15 16" key="1">
    <citation type="journal article" date="2019" name="Plant Biotechnol. J.">
        <title>The red bayberry genome and genetic basis of sex determination.</title>
        <authorList>
            <person name="Jia H.M."/>
            <person name="Jia H.J."/>
            <person name="Cai Q.L."/>
            <person name="Wang Y."/>
            <person name="Zhao H.B."/>
            <person name="Yang W.F."/>
            <person name="Wang G.Y."/>
            <person name="Li Y.H."/>
            <person name="Zhan D.L."/>
            <person name="Shen Y.T."/>
            <person name="Niu Q.F."/>
            <person name="Chang L."/>
            <person name="Qiu J."/>
            <person name="Zhao L."/>
            <person name="Xie H.B."/>
            <person name="Fu W.Y."/>
            <person name="Jin J."/>
            <person name="Li X.W."/>
            <person name="Jiao Y."/>
            <person name="Zhou C.C."/>
            <person name="Tu T."/>
            <person name="Chai C.Y."/>
            <person name="Gao J.L."/>
            <person name="Fan L.J."/>
            <person name="van de Weg E."/>
            <person name="Wang J.Y."/>
            <person name="Gao Z.S."/>
        </authorList>
    </citation>
    <scope>NUCLEOTIDE SEQUENCE [LARGE SCALE GENOMIC DNA]</scope>
    <source>
        <tissue evidence="15">Leaves</tissue>
    </source>
</reference>
<gene>
    <name evidence="15" type="ORF">CJ030_MR5G017536</name>
</gene>
<keyword evidence="9 13" id="KW-1133">Transmembrane helix</keyword>
<evidence type="ECO:0000256" key="11">
    <source>
        <dbReference type="ARBA" id="ARBA00023180"/>
    </source>
</evidence>
<evidence type="ECO:0000256" key="9">
    <source>
        <dbReference type="ARBA" id="ARBA00022989"/>
    </source>
</evidence>
<dbReference type="GO" id="GO:0004674">
    <property type="term" value="F:protein serine/threonine kinase activity"/>
    <property type="evidence" value="ECO:0007669"/>
    <property type="project" value="UniProtKB-KW"/>
</dbReference>
<dbReference type="OrthoDB" id="1928639at2759"/>
<dbReference type="Pfam" id="PF07714">
    <property type="entry name" value="PK_Tyr_Ser-Thr"/>
    <property type="match status" value="1"/>
</dbReference>
<keyword evidence="4 13" id="KW-0812">Transmembrane</keyword>
<accession>A0A6A1VPW5</accession>
<sequence>MERLLQHKIHVPLFGVVPGFHIRLFALLLVYLQFSSLQFLSLAYDVPDKFFINCGTATNVRIAQRNFVGDLNSSDSISTSISFKGQDNHLTDTNQSSGTSPLYQTARVFKSNSSYEFNIDADGTYFLRLHFYVFSSPSTPTDLSTALFDVWTSGFSLLLNFTAHNNSNSPIVKEFLLSITPGKFKVYFVPRGSSFAFINAMEVFLSPEDLTSVQAQHITPKGTENDDKSVLSKTLQTIHRINVGGPTLTLDNDTLWRNWVPDDGYIRNPVTAIDSPYLSSRPNYQGNVTEFTAPDLVYQTAKQMNINSTTQSNNSTITWSFKVRKSATHLVRVHFCDIVSTSVDVLSFDLYIYSNFHVKISSYEKVGLLAVPFCVQYIVDSDDSGAMNISIGPRADSDEKNAFLNGLEILEILEKSGSVPPVSVGKKKHVDHFVVVGSVLGGLVLIFILVAVFYMAFKCRKPKPVENLNWSPLPVYGGGSSHSRVTEGTTIGPVPPWNLALKLPLSEILYATNNFDTKLLIGKGGFGNVYRGTLRNGQKVAVKRSEPGSNQGFPEFQTEIMVLSKIRHRHLVSLIGYCDERSEMILVYEFMEKGTLKDHLYASDMPRLSWKQRLEICIGAARGLHYLHKGSTGGIIHRDVKSTNILLDRNHVAKVADFGLSKTGPLDETHVSTVIKGTFGYLDPEYIRSQQLTEKSDVYAFGVVLLEVLCARAAINAMLPGKQVNLAEWAMLCKKNGLFEEIVDPSLEGQVDPNSLRKFIETAEKCLQECGTDRPTMGDVLWDLEYALQLQQTAMPREPHEDSTVDFSAGFALPNVQRLPSISMSIERDVMPILMDDSSFIRASEVFSQMKIDDAR</sequence>
<dbReference type="PROSITE" id="PS50011">
    <property type="entry name" value="PROTEIN_KINASE_DOM"/>
    <property type="match status" value="1"/>
</dbReference>
<feature type="transmembrane region" description="Helical" evidence="13">
    <location>
        <begin position="433"/>
        <end position="457"/>
    </location>
</feature>
<comment type="caution">
    <text evidence="15">The sequence shown here is derived from an EMBL/GenBank/DDBJ whole genome shotgun (WGS) entry which is preliminary data.</text>
</comment>
<evidence type="ECO:0000256" key="1">
    <source>
        <dbReference type="ARBA" id="ARBA00004479"/>
    </source>
</evidence>
<evidence type="ECO:0000256" key="10">
    <source>
        <dbReference type="ARBA" id="ARBA00023136"/>
    </source>
</evidence>
<evidence type="ECO:0000256" key="13">
    <source>
        <dbReference type="SAM" id="Phobius"/>
    </source>
</evidence>
<dbReference type="Gene3D" id="3.30.200.20">
    <property type="entry name" value="Phosphorylase Kinase, domain 1"/>
    <property type="match status" value="1"/>
</dbReference>
<keyword evidence="5" id="KW-0732">Signal</keyword>
<evidence type="ECO:0000313" key="15">
    <source>
        <dbReference type="EMBL" id="KAB1214793.1"/>
    </source>
</evidence>
<dbReference type="GO" id="GO:0016020">
    <property type="term" value="C:membrane"/>
    <property type="evidence" value="ECO:0007669"/>
    <property type="project" value="UniProtKB-SubCell"/>
</dbReference>
<dbReference type="Gene3D" id="1.10.510.10">
    <property type="entry name" value="Transferase(Phosphotransferase) domain 1"/>
    <property type="match status" value="1"/>
</dbReference>
<dbReference type="SMART" id="SM00220">
    <property type="entry name" value="S_TKc"/>
    <property type="match status" value="1"/>
</dbReference>
<feature type="domain" description="Protein kinase" evidence="14">
    <location>
        <begin position="515"/>
        <end position="787"/>
    </location>
</feature>
<dbReference type="CDD" id="cd14066">
    <property type="entry name" value="STKc_IRAK"/>
    <property type="match status" value="1"/>
</dbReference>
<proteinExistence type="predicted"/>
<dbReference type="PROSITE" id="PS00107">
    <property type="entry name" value="PROTEIN_KINASE_ATP"/>
    <property type="match status" value="1"/>
</dbReference>
<dbReference type="InterPro" id="IPR000719">
    <property type="entry name" value="Prot_kinase_dom"/>
</dbReference>
<keyword evidence="11" id="KW-0325">Glycoprotein</keyword>
<evidence type="ECO:0000256" key="5">
    <source>
        <dbReference type="ARBA" id="ARBA00022729"/>
    </source>
</evidence>
<dbReference type="FunFam" id="2.60.120.430:FF:000013">
    <property type="entry name" value="Putative receptor-like protein kinase"/>
    <property type="match status" value="1"/>
</dbReference>
<feature type="transmembrane region" description="Helical" evidence="13">
    <location>
        <begin position="12"/>
        <end position="32"/>
    </location>
</feature>
<dbReference type="FunFam" id="2.60.120.430:FF:000005">
    <property type="entry name" value="Putative receptor-like protein kinase"/>
    <property type="match status" value="1"/>
</dbReference>
<comment type="subcellular location">
    <subcellularLocation>
        <location evidence="1">Membrane</location>
        <topology evidence="1">Single-pass type I membrane protein</topology>
    </subcellularLocation>
</comment>
<keyword evidence="2" id="KW-0723">Serine/threonine-protein kinase</keyword>
<feature type="binding site" evidence="12">
    <location>
        <position position="543"/>
    </location>
    <ligand>
        <name>ATP</name>
        <dbReference type="ChEBI" id="CHEBI:30616"/>
    </ligand>
</feature>
<dbReference type="FunFam" id="3.30.200.20:FF:000039">
    <property type="entry name" value="receptor-like protein kinase FERONIA"/>
    <property type="match status" value="1"/>
</dbReference>
<dbReference type="Gene3D" id="2.60.120.430">
    <property type="entry name" value="Galactose-binding lectin"/>
    <property type="match status" value="2"/>
</dbReference>
<evidence type="ECO:0000259" key="14">
    <source>
        <dbReference type="PROSITE" id="PS50011"/>
    </source>
</evidence>
<evidence type="ECO:0000256" key="12">
    <source>
        <dbReference type="PROSITE-ProRule" id="PRU10141"/>
    </source>
</evidence>
<evidence type="ECO:0000313" key="16">
    <source>
        <dbReference type="Proteomes" id="UP000516437"/>
    </source>
</evidence>
<protein>
    <recommendedName>
        <fullName evidence="14">Protein kinase domain-containing protein</fullName>
    </recommendedName>
</protein>
<evidence type="ECO:0000256" key="8">
    <source>
        <dbReference type="ARBA" id="ARBA00022840"/>
    </source>
</evidence>
<evidence type="ECO:0000256" key="7">
    <source>
        <dbReference type="ARBA" id="ARBA00022777"/>
    </source>
</evidence>
<evidence type="ECO:0000256" key="2">
    <source>
        <dbReference type="ARBA" id="ARBA00022527"/>
    </source>
</evidence>
<dbReference type="EMBL" id="RXIC02000023">
    <property type="protein sequence ID" value="KAB1214793.1"/>
    <property type="molecule type" value="Genomic_DNA"/>
</dbReference>
<dbReference type="FunFam" id="1.10.510.10:FF:000252">
    <property type="entry name" value="Receptor-like protein kinase FERONIA"/>
    <property type="match status" value="1"/>
</dbReference>
<dbReference type="PROSITE" id="PS00108">
    <property type="entry name" value="PROTEIN_KINASE_ST"/>
    <property type="match status" value="1"/>
</dbReference>
<keyword evidence="3" id="KW-0808">Transferase</keyword>
<dbReference type="GO" id="GO:0005524">
    <property type="term" value="F:ATP binding"/>
    <property type="evidence" value="ECO:0007669"/>
    <property type="project" value="UniProtKB-UniRule"/>
</dbReference>
<dbReference type="SUPFAM" id="SSF56112">
    <property type="entry name" value="Protein kinase-like (PK-like)"/>
    <property type="match status" value="1"/>
</dbReference>
<keyword evidence="16" id="KW-1185">Reference proteome</keyword>
<keyword evidence="7" id="KW-0418">Kinase</keyword>
<evidence type="ECO:0000256" key="4">
    <source>
        <dbReference type="ARBA" id="ARBA00022692"/>
    </source>
</evidence>
<evidence type="ECO:0000256" key="6">
    <source>
        <dbReference type="ARBA" id="ARBA00022741"/>
    </source>
</evidence>
<keyword evidence="8 12" id="KW-0067">ATP-binding</keyword>
<evidence type="ECO:0000256" key="3">
    <source>
        <dbReference type="ARBA" id="ARBA00022679"/>
    </source>
</evidence>
<keyword evidence="10 13" id="KW-0472">Membrane</keyword>
<dbReference type="InterPro" id="IPR008271">
    <property type="entry name" value="Ser/Thr_kinase_AS"/>
</dbReference>
<dbReference type="PANTHER" id="PTHR45631">
    <property type="entry name" value="OS07G0107800 PROTEIN-RELATED"/>
    <property type="match status" value="1"/>
</dbReference>
<dbReference type="Proteomes" id="UP000516437">
    <property type="component" value="Chromosome 5"/>
</dbReference>
<dbReference type="InterPro" id="IPR024788">
    <property type="entry name" value="Malectin-like_Carb-bd_dom"/>
</dbReference>
<dbReference type="AlphaFoldDB" id="A0A6A1VPW5"/>
<organism evidence="15 16">
    <name type="scientific">Morella rubra</name>
    <name type="common">Chinese bayberry</name>
    <dbReference type="NCBI Taxonomy" id="262757"/>
    <lineage>
        <taxon>Eukaryota</taxon>
        <taxon>Viridiplantae</taxon>
        <taxon>Streptophyta</taxon>
        <taxon>Embryophyta</taxon>
        <taxon>Tracheophyta</taxon>
        <taxon>Spermatophyta</taxon>
        <taxon>Magnoliopsida</taxon>
        <taxon>eudicotyledons</taxon>
        <taxon>Gunneridae</taxon>
        <taxon>Pentapetalae</taxon>
        <taxon>rosids</taxon>
        <taxon>fabids</taxon>
        <taxon>Fagales</taxon>
        <taxon>Myricaceae</taxon>
        <taxon>Morella</taxon>
    </lineage>
</organism>
<dbReference type="InterPro" id="IPR001245">
    <property type="entry name" value="Ser-Thr/Tyr_kinase_cat_dom"/>
</dbReference>
<keyword evidence="6 12" id="KW-0547">Nucleotide-binding</keyword>
<dbReference type="InterPro" id="IPR011009">
    <property type="entry name" value="Kinase-like_dom_sf"/>
</dbReference>
<name>A0A6A1VPW5_9ROSI</name>